<evidence type="ECO:0000256" key="1">
    <source>
        <dbReference type="ARBA" id="ARBA00009993"/>
    </source>
</evidence>
<dbReference type="SMART" id="SM00512">
    <property type="entry name" value="Skp1"/>
    <property type="match status" value="1"/>
</dbReference>
<feature type="compositionally biased region" description="Low complexity" evidence="3">
    <location>
        <begin position="30"/>
        <end position="39"/>
    </location>
</feature>
<gene>
    <name evidence="7" type="ORF">I3842_08G129000</name>
</gene>
<evidence type="ECO:0000256" key="3">
    <source>
        <dbReference type="SAM" id="MobiDB-lite"/>
    </source>
</evidence>
<dbReference type="Pfam" id="PF03931">
    <property type="entry name" value="Skp1_POZ"/>
    <property type="match status" value="1"/>
</dbReference>
<dbReference type="FunFam" id="3.30.710.10:FF:000026">
    <property type="entry name" value="E3 ubiquitin ligase complex SCF subunit"/>
    <property type="match status" value="1"/>
</dbReference>
<feature type="domain" description="SKP1 component POZ" evidence="5">
    <location>
        <begin position="112"/>
        <end position="172"/>
    </location>
</feature>
<accession>A0A922ECN3</accession>
<proteinExistence type="inferred from homology"/>
<dbReference type="CDD" id="cd18322">
    <property type="entry name" value="BTB_POZ_SKP1"/>
    <property type="match status" value="1"/>
</dbReference>
<comment type="caution">
    <text evidence="7">The sequence shown here is derived from an EMBL/GenBank/DDBJ whole genome shotgun (WGS) entry which is preliminary data.</text>
</comment>
<dbReference type="GO" id="GO:0006511">
    <property type="term" value="P:ubiquitin-dependent protein catabolic process"/>
    <property type="evidence" value="ECO:0007669"/>
    <property type="project" value="InterPro"/>
</dbReference>
<evidence type="ECO:0000259" key="6">
    <source>
        <dbReference type="Pfam" id="PF11543"/>
    </source>
</evidence>
<feature type="domain" description="Nuclear pore localisation protein Npl4 ubiquitin-like" evidence="6">
    <location>
        <begin position="19"/>
        <end position="83"/>
    </location>
</feature>
<evidence type="ECO:0000313" key="8">
    <source>
        <dbReference type="Proteomes" id="UP000811246"/>
    </source>
</evidence>
<dbReference type="Proteomes" id="UP000811246">
    <property type="component" value="Chromosome 8"/>
</dbReference>
<dbReference type="PANTHER" id="PTHR11165">
    <property type="entry name" value="SKP1"/>
    <property type="match status" value="1"/>
</dbReference>
<dbReference type="Pfam" id="PF11543">
    <property type="entry name" value="UN_NPL4"/>
    <property type="match status" value="1"/>
</dbReference>
<feature type="region of interest" description="Disordered" evidence="3">
    <location>
        <begin position="1"/>
        <end position="39"/>
    </location>
</feature>
<comment type="similarity">
    <text evidence="1">Belongs to the SKP1 family.</text>
</comment>
<keyword evidence="2" id="KW-0833">Ubl conjugation pathway</keyword>
<dbReference type="AlphaFoldDB" id="A0A922ECN3"/>
<evidence type="ECO:0000259" key="5">
    <source>
        <dbReference type="Pfam" id="PF03931"/>
    </source>
</evidence>
<name>A0A922ECN3_CARIL</name>
<evidence type="ECO:0000313" key="7">
    <source>
        <dbReference type="EMBL" id="KAG6700754.1"/>
    </source>
</evidence>
<dbReference type="EMBL" id="CM031832">
    <property type="protein sequence ID" value="KAG6700754.1"/>
    <property type="molecule type" value="Genomic_DNA"/>
</dbReference>
<sequence length="294" mass="32564">MADASATMMKLRLRSVESNQTHRIEVPPRSTLQQLQETLSQSISSSSSSSLHISLNRKDELQGYSPEASLHSLGITSGDLLYFTFDPAGSSSPIQTQVSKRLISIETMSSSKKITLKSSDGVLFQVDEAVALVSQTIKDMIENGCAIEDGIPLPNVTSKILEKVIAYCKVHVGAANSEDRTSEDDLKAWDADFVWVDKATLFHLILAANYLNIKSLLDLTTQTAADIIKGKTAEGIREFFNMESDATAEEQEVNRLAEIRLQEEKIFLQNIFFYKMKDIVVSEMLRLSPTLPPT</sequence>
<evidence type="ECO:0000256" key="2">
    <source>
        <dbReference type="ARBA" id="ARBA00022786"/>
    </source>
</evidence>
<feature type="domain" description="SKP1 component dimerisation" evidence="4">
    <location>
        <begin position="214"/>
        <end position="252"/>
    </location>
</feature>
<dbReference type="Pfam" id="PF01466">
    <property type="entry name" value="Skp1"/>
    <property type="match status" value="1"/>
</dbReference>
<evidence type="ECO:0008006" key="9">
    <source>
        <dbReference type="Google" id="ProtNLM"/>
    </source>
</evidence>
<reference evidence="7" key="1">
    <citation type="submission" date="2021-01" db="EMBL/GenBank/DDBJ databases">
        <authorList>
            <person name="Lovell J.T."/>
            <person name="Bentley N."/>
            <person name="Bhattarai G."/>
            <person name="Jenkins J.W."/>
            <person name="Sreedasyam A."/>
            <person name="Alarcon Y."/>
            <person name="Bock C."/>
            <person name="Boston L."/>
            <person name="Carlson J."/>
            <person name="Cervantes K."/>
            <person name="Clermont K."/>
            <person name="Krom N."/>
            <person name="Kubenka K."/>
            <person name="Mamidi S."/>
            <person name="Mattison C."/>
            <person name="Monteros M."/>
            <person name="Pisani C."/>
            <person name="Plott C."/>
            <person name="Rajasekar S."/>
            <person name="Rhein H.S."/>
            <person name="Rohla C."/>
            <person name="Song M."/>
            <person name="Hilaire R.S."/>
            <person name="Shu S."/>
            <person name="Wells L."/>
            <person name="Wang X."/>
            <person name="Webber J."/>
            <person name="Heerema R.J."/>
            <person name="Klein P."/>
            <person name="Conner P."/>
            <person name="Grauke L."/>
            <person name="Grimwood J."/>
            <person name="Schmutz J."/>
            <person name="Randall J.J."/>
        </authorList>
    </citation>
    <scope>NUCLEOTIDE SEQUENCE</scope>
    <source>
        <tissue evidence="7">Leaf</tissue>
    </source>
</reference>
<evidence type="ECO:0000259" key="4">
    <source>
        <dbReference type="Pfam" id="PF01466"/>
    </source>
</evidence>
<dbReference type="InterPro" id="IPR016073">
    <property type="entry name" value="Skp1_comp_POZ"/>
</dbReference>
<dbReference type="InterPro" id="IPR016072">
    <property type="entry name" value="Skp1_comp_dimer"/>
</dbReference>
<dbReference type="InterPro" id="IPR016897">
    <property type="entry name" value="SKP1"/>
</dbReference>
<dbReference type="InterPro" id="IPR001232">
    <property type="entry name" value="SKP1-like"/>
</dbReference>
<protein>
    <recommendedName>
        <fullName evidence="9">SKP1 component POZ domain-containing protein</fullName>
    </recommendedName>
</protein>
<organism evidence="7 8">
    <name type="scientific">Carya illinoinensis</name>
    <name type="common">Pecan</name>
    <dbReference type="NCBI Taxonomy" id="32201"/>
    <lineage>
        <taxon>Eukaryota</taxon>
        <taxon>Viridiplantae</taxon>
        <taxon>Streptophyta</taxon>
        <taxon>Embryophyta</taxon>
        <taxon>Tracheophyta</taxon>
        <taxon>Spermatophyta</taxon>
        <taxon>Magnoliopsida</taxon>
        <taxon>eudicotyledons</taxon>
        <taxon>Gunneridae</taxon>
        <taxon>Pentapetalae</taxon>
        <taxon>rosids</taxon>
        <taxon>fabids</taxon>
        <taxon>Fagales</taxon>
        <taxon>Juglandaceae</taxon>
        <taxon>Carya</taxon>
    </lineage>
</organism>
<dbReference type="InterPro" id="IPR024682">
    <property type="entry name" value="Npl4_Ub-like_dom"/>
</dbReference>